<reference evidence="8 9" key="1">
    <citation type="submission" date="2018-05" db="EMBL/GenBank/DDBJ databases">
        <authorList>
            <person name="Thind KAUR A."/>
        </authorList>
    </citation>
    <scope>NUCLEOTIDE SEQUENCE [LARGE SCALE GENOMIC DNA]</scope>
</reference>
<feature type="transmembrane region" description="Helical" evidence="7">
    <location>
        <begin position="12"/>
        <end position="32"/>
    </location>
</feature>
<evidence type="ECO:0000313" key="9">
    <source>
        <dbReference type="Proteomes" id="UP000280104"/>
    </source>
</evidence>
<keyword evidence="3" id="KW-0813">Transport</keyword>
<keyword evidence="5 7" id="KW-1133">Transmembrane helix</keyword>
<evidence type="ECO:0000256" key="6">
    <source>
        <dbReference type="ARBA" id="ARBA00023136"/>
    </source>
</evidence>
<dbReference type="InterPro" id="IPR045035">
    <property type="entry name" value="YSL-like"/>
</dbReference>
<keyword evidence="6 7" id="KW-0472">Membrane</keyword>
<dbReference type="PANTHER" id="PTHR31645:SF0">
    <property type="entry name" value="OLIGOPEPTIDE TRANSPORTER YGL114W-RELATED"/>
    <property type="match status" value="1"/>
</dbReference>
<proteinExistence type="inferred from homology"/>
<evidence type="ECO:0000256" key="2">
    <source>
        <dbReference type="ARBA" id="ARBA00010276"/>
    </source>
</evidence>
<comment type="subcellular location">
    <subcellularLocation>
        <location evidence="1">Membrane</location>
        <topology evidence="1">Multi-pass membrane protein</topology>
    </subcellularLocation>
</comment>
<dbReference type="Pfam" id="PF03169">
    <property type="entry name" value="OPT"/>
    <property type="match status" value="1"/>
</dbReference>
<evidence type="ECO:0000256" key="3">
    <source>
        <dbReference type="ARBA" id="ARBA00022448"/>
    </source>
</evidence>
<organism evidence="8 9">
    <name type="scientific">Triticum aestivum</name>
    <name type="common">Wheat</name>
    <dbReference type="NCBI Taxonomy" id="4565"/>
    <lineage>
        <taxon>Eukaryota</taxon>
        <taxon>Viridiplantae</taxon>
        <taxon>Streptophyta</taxon>
        <taxon>Embryophyta</taxon>
        <taxon>Tracheophyta</taxon>
        <taxon>Spermatophyta</taxon>
        <taxon>Magnoliopsida</taxon>
        <taxon>Liliopsida</taxon>
        <taxon>Poales</taxon>
        <taxon>Poaceae</taxon>
        <taxon>BOP clade</taxon>
        <taxon>Pooideae</taxon>
        <taxon>Triticodae</taxon>
        <taxon>Triticeae</taxon>
        <taxon>Triticinae</taxon>
        <taxon>Triticum</taxon>
    </lineage>
</organism>
<accession>A0A7H4LNK7</accession>
<feature type="transmembrane region" description="Helical" evidence="7">
    <location>
        <begin position="52"/>
        <end position="74"/>
    </location>
</feature>
<name>A0A7H4LNK7_WHEAT</name>
<dbReference type="AlphaFoldDB" id="A0A7H4LNK7"/>
<dbReference type="PANTHER" id="PTHR31645">
    <property type="entry name" value="OLIGOPEPTIDE TRANSPORTER YGL114W-RELATED"/>
    <property type="match status" value="1"/>
</dbReference>
<sequence>MATKIEGFSVLPQHCLAICSVFFFVAIAINLLRDVTPTSVSNFIPLPMAMAVTFYIGAYFAIDMFVGTVILFVWERVNGKESEEFAGAVASGLICGDSIWSVPSSMLSIMKIDPPMCMYIKPSLTYG</sequence>
<gene>
    <name evidence="8" type="ORF">CAMPLR22A2D_LOCUS4826</name>
</gene>
<dbReference type="EMBL" id="LS480641">
    <property type="protein sequence ID" value="SPT20196.1"/>
    <property type="molecule type" value="Genomic_DNA"/>
</dbReference>
<evidence type="ECO:0000256" key="4">
    <source>
        <dbReference type="ARBA" id="ARBA00022692"/>
    </source>
</evidence>
<dbReference type="Proteomes" id="UP000280104">
    <property type="component" value="Chromosome II"/>
</dbReference>
<evidence type="ECO:0000256" key="7">
    <source>
        <dbReference type="SAM" id="Phobius"/>
    </source>
</evidence>
<keyword evidence="4 7" id="KW-0812">Transmembrane</keyword>
<dbReference type="InterPro" id="IPR004813">
    <property type="entry name" value="OPT"/>
</dbReference>
<evidence type="ECO:0000313" key="8">
    <source>
        <dbReference type="EMBL" id="SPT20196.1"/>
    </source>
</evidence>
<dbReference type="GO" id="GO:0016020">
    <property type="term" value="C:membrane"/>
    <property type="evidence" value="ECO:0007669"/>
    <property type="project" value="UniProtKB-SubCell"/>
</dbReference>
<dbReference type="GO" id="GO:0035673">
    <property type="term" value="F:oligopeptide transmembrane transporter activity"/>
    <property type="evidence" value="ECO:0007669"/>
    <property type="project" value="InterPro"/>
</dbReference>
<evidence type="ECO:0000256" key="1">
    <source>
        <dbReference type="ARBA" id="ARBA00004141"/>
    </source>
</evidence>
<protein>
    <submittedName>
        <fullName evidence="8">Uncharacterized protein</fullName>
    </submittedName>
</protein>
<comment type="similarity">
    <text evidence="2">Belongs to the YSL (TC 2.A.67.2) family.</text>
</comment>
<evidence type="ECO:0000256" key="5">
    <source>
        <dbReference type="ARBA" id="ARBA00022989"/>
    </source>
</evidence>